<gene>
    <name evidence="2" type="ORF">HYS17_02295</name>
</gene>
<accession>A0A7T5R375</accession>
<name>A0A7T5R375_9BACT</name>
<protein>
    <submittedName>
        <fullName evidence="2">GNAT family N-acetyltransferase</fullName>
    </submittedName>
</protein>
<dbReference type="SUPFAM" id="SSF55729">
    <property type="entry name" value="Acyl-CoA N-acyltransferases (Nat)"/>
    <property type="match status" value="1"/>
</dbReference>
<dbReference type="Proteomes" id="UP000595362">
    <property type="component" value="Chromosome"/>
</dbReference>
<evidence type="ECO:0000313" key="3">
    <source>
        <dbReference type="Proteomes" id="UP000595362"/>
    </source>
</evidence>
<reference evidence="2 3" key="1">
    <citation type="submission" date="2020-07" db="EMBL/GenBank/DDBJ databases">
        <title>Huge and variable diversity of episymbiotic CPR bacteria and DPANN archaea in groundwater ecosystems.</title>
        <authorList>
            <person name="He C.Y."/>
            <person name="Keren R."/>
            <person name="Whittaker M."/>
            <person name="Farag I.F."/>
            <person name="Doudna J."/>
            <person name="Cate J.H.D."/>
            <person name="Banfield J.F."/>
        </authorList>
    </citation>
    <scope>NUCLEOTIDE SEQUENCE [LARGE SCALE GENOMIC DNA]</scope>
    <source>
        <strain evidence="2">NC_groundwater_70_Ag_B-0.1um_54_66</strain>
    </source>
</reference>
<dbReference type="CDD" id="cd04301">
    <property type="entry name" value="NAT_SF"/>
    <property type="match status" value="1"/>
</dbReference>
<sequence length="145" mass="16662">MTSNSGILIRRLPPDEHHRAKLFYRSVGYMDPVSADSLIVAAFADDHMIGAVRLCTEYSDLLLRGMMIAPGWQRQGIGSRMLQELERFIGNRPCHCLPHDWLTDFYGQIGFVTIPDDHAPGHLRERLHRYRNGPYPHVLVMRRPA</sequence>
<organism evidence="2 3">
    <name type="scientific">Micavibrio aeruginosavorus</name>
    <dbReference type="NCBI Taxonomy" id="349221"/>
    <lineage>
        <taxon>Bacteria</taxon>
        <taxon>Pseudomonadati</taxon>
        <taxon>Bdellovibrionota</taxon>
        <taxon>Bdellovibrionia</taxon>
        <taxon>Bdellovibrionales</taxon>
        <taxon>Pseudobdellovibrionaceae</taxon>
        <taxon>Micavibrio</taxon>
    </lineage>
</organism>
<dbReference type="Pfam" id="PF13508">
    <property type="entry name" value="Acetyltransf_7"/>
    <property type="match status" value="1"/>
</dbReference>
<feature type="domain" description="N-acetyltransferase" evidence="1">
    <location>
        <begin position="7"/>
        <end position="145"/>
    </location>
</feature>
<dbReference type="Gene3D" id="3.40.630.30">
    <property type="match status" value="1"/>
</dbReference>
<dbReference type="InterPro" id="IPR000182">
    <property type="entry name" value="GNAT_dom"/>
</dbReference>
<keyword evidence="2" id="KW-0808">Transferase</keyword>
<evidence type="ECO:0000259" key="1">
    <source>
        <dbReference type="PROSITE" id="PS51186"/>
    </source>
</evidence>
<proteinExistence type="predicted"/>
<dbReference type="InterPro" id="IPR016181">
    <property type="entry name" value="Acyl_CoA_acyltransferase"/>
</dbReference>
<dbReference type="PROSITE" id="PS51186">
    <property type="entry name" value="GNAT"/>
    <property type="match status" value="1"/>
</dbReference>
<dbReference type="GO" id="GO:0016747">
    <property type="term" value="F:acyltransferase activity, transferring groups other than amino-acyl groups"/>
    <property type="evidence" value="ECO:0007669"/>
    <property type="project" value="InterPro"/>
</dbReference>
<evidence type="ECO:0000313" key="2">
    <source>
        <dbReference type="EMBL" id="QQG36626.1"/>
    </source>
</evidence>
<dbReference type="AlphaFoldDB" id="A0A7T5R375"/>
<dbReference type="EMBL" id="CP066681">
    <property type="protein sequence ID" value="QQG36626.1"/>
    <property type="molecule type" value="Genomic_DNA"/>
</dbReference>